<evidence type="ECO:0000256" key="1">
    <source>
        <dbReference type="ARBA" id="ARBA00004141"/>
    </source>
</evidence>
<feature type="transmembrane region" description="Helical" evidence="5">
    <location>
        <begin position="66"/>
        <end position="87"/>
    </location>
</feature>
<keyword evidence="8" id="KW-1185">Reference proteome</keyword>
<feature type="domain" description="EamA" evidence="6">
    <location>
        <begin position="11"/>
        <end position="139"/>
    </location>
</feature>
<dbReference type="InterPro" id="IPR037185">
    <property type="entry name" value="EmrE-like"/>
</dbReference>
<keyword evidence="3 5" id="KW-1133">Transmembrane helix</keyword>
<evidence type="ECO:0000313" key="7">
    <source>
        <dbReference type="EMBL" id="SLN18213.1"/>
    </source>
</evidence>
<evidence type="ECO:0000256" key="5">
    <source>
        <dbReference type="SAM" id="Phobius"/>
    </source>
</evidence>
<dbReference type="AlphaFoldDB" id="A0A1Y5RI93"/>
<evidence type="ECO:0000256" key="3">
    <source>
        <dbReference type="ARBA" id="ARBA00022989"/>
    </source>
</evidence>
<dbReference type="Pfam" id="PF00892">
    <property type="entry name" value="EamA"/>
    <property type="match status" value="2"/>
</dbReference>
<dbReference type="InParanoid" id="A0A1Y5RI93"/>
<gene>
    <name evidence="7" type="primary">yijE_1</name>
    <name evidence="7" type="ORF">OCH7691_00378</name>
</gene>
<dbReference type="GO" id="GO:0016020">
    <property type="term" value="C:membrane"/>
    <property type="evidence" value="ECO:0007669"/>
    <property type="project" value="UniProtKB-SubCell"/>
</dbReference>
<protein>
    <submittedName>
        <fullName evidence="7">Putative inner membrane transporter yiJE</fullName>
    </submittedName>
</protein>
<evidence type="ECO:0000259" key="6">
    <source>
        <dbReference type="Pfam" id="PF00892"/>
    </source>
</evidence>
<feature type="transmembrane region" description="Helical" evidence="5">
    <location>
        <begin position="244"/>
        <end position="265"/>
    </location>
</feature>
<keyword evidence="4 5" id="KW-0472">Membrane</keyword>
<feature type="transmembrane region" description="Helical" evidence="5">
    <location>
        <begin position="213"/>
        <end position="232"/>
    </location>
</feature>
<dbReference type="PANTHER" id="PTHR32322">
    <property type="entry name" value="INNER MEMBRANE TRANSPORTER"/>
    <property type="match status" value="1"/>
</dbReference>
<evidence type="ECO:0000256" key="4">
    <source>
        <dbReference type="ARBA" id="ARBA00023136"/>
    </source>
</evidence>
<dbReference type="OrthoDB" id="9810556at2"/>
<feature type="transmembrane region" description="Helical" evidence="5">
    <location>
        <begin position="9"/>
        <end position="29"/>
    </location>
</feature>
<feature type="domain" description="EamA" evidence="6">
    <location>
        <begin position="152"/>
        <end position="283"/>
    </location>
</feature>
<dbReference type="PANTHER" id="PTHR32322:SF9">
    <property type="entry name" value="AMINO-ACID METABOLITE EFFLUX PUMP-RELATED"/>
    <property type="match status" value="1"/>
</dbReference>
<dbReference type="SUPFAM" id="SSF103481">
    <property type="entry name" value="Multidrug resistance efflux transporter EmrE"/>
    <property type="match status" value="2"/>
</dbReference>
<comment type="subcellular location">
    <subcellularLocation>
        <location evidence="1">Membrane</location>
        <topology evidence="1">Multi-pass membrane protein</topology>
    </subcellularLocation>
</comment>
<feature type="transmembrane region" description="Helical" evidence="5">
    <location>
        <begin position="180"/>
        <end position="201"/>
    </location>
</feature>
<dbReference type="Proteomes" id="UP000193200">
    <property type="component" value="Unassembled WGS sequence"/>
</dbReference>
<reference evidence="7 8" key="1">
    <citation type="submission" date="2017-03" db="EMBL/GenBank/DDBJ databases">
        <authorList>
            <person name="Afonso C.L."/>
            <person name="Miller P.J."/>
            <person name="Scott M.A."/>
            <person name="Spackman E."/>
            <person name="Goraichik I."/>
            <person name="Dimitrov K.M."/>
            <person name="Suarez D.L."/>
            <person name="Swayne D.E."/>
        </authorList>
    </citation>
    <scope>NUCLEOTIDE SEQUENCE [LARGE SCALE GENOMIC DNA]</scope>
    <source>
        <strain evidence="7 8">CECT 7691</strain>
    </source>
</reference>
<feature type="transmembrane region" description="Helical" evidence="5">
    <location>
        <begin position="271"/>
        <end position="290"/>
    </location>
</feature>
<feature type="transmembrane region" description="Helical" evidence="5">
    <location>
        <begin position="151"/>
        <end position="171"/>
    </location>
</feature>
<evidence type="ECO:0000313" key="8">
    <source>
        <dbReference type="Proteomes" id="UP000193200"/>
    </source>
</evidence>
<organism evidence="7 8">
    <name type="scientific">Oceanibacterium hippocampi</name>
    <dbReference type="NCBI Taxonomy" id="745714"/>
    <lineage>
        <taxon>Bacteria</taxon>
        <taxon>Pseudomonadati</taxon>
        <taxon>Pseudomonadota</taxon>
        <taxon>Alphaproteobacteria</taxon>
        <taxon>Sneathiellales</taxon>
        <taxon>Sneathiellaceae</taxon>
        <taxon>Oceanibacterium</taxon>
    </lineage>
</organism>
<keyword evidence="2 5" id="KW-0812">Transmembrane</keyword>
<sequence length="303" mass="31638">MEPPSPRDWVLLVTLSVLWGGAFVFTGIVVTELPVFTTVMLRSGIAVLPLLLMLGRDGRAALRAHWPAFLVMGFLNGLLPHTLIVFGQQSIEAGTAAILNGMAPLFSVFLAPLFATGERLTANRIAGVSLGICGVAVLVGGGPSFELGPKLIGEFAVLGGALTYAFAAIYARRFRGIKPVVVAGGQLGMTALLALPLALAFEAPWRLAPGPDVIGAMLVLALVSTSVGYLIYFHLLGRTGATNALLVTLLIPVSALIIAAILIGERPGPESYLGMVLVIGGIATVDGRVFRLLRSRRPLPGGD</sequence>
<feature type="transmembrane region" description="Helical" evidence="5">
    <location>
        <begin position="35"/>
        <end position="54"/>
    </location>
</feature>
<accession>A0A1Y5RI93</accession>
<dbReference type="InterPro" id="IPR000620">
    <property type="entry name" value="EamA_dom"/>
</dbReference>
<proteinExistence type="predicted"/>
<evidence type="ECO:0000256" key="2">
    <source>
        <dbReference type="ARBA" id="ARBA00022692"/>
    </source>
</evidence>
<feature type="transmembrane region" description="Helical" evidence="5">
    <location>
        <begin position="125"/>
        <end position="145"/>
    </location>
</feature>
<dbReference type="InterPro" id="IPR050638">
    <property type="entry name" value="AA-Vitamin_Transporters"/>
</dbReference>
<dbReference type="EMBL" id="FWFR01000001">
    <property type="protein sequence ID" value="SLN18213.1"/>
    <property type="molecule type" value="Genomic_DNA"/>
</dbReference>
<name>A0A1Y5RI93_9PROT</name>
<dbReference type="RefSeq" id="WP_085881724.1">
    <property type="nucleotide sequence ID" value="NZ_FWFR01000001.1"/>
</dbReference>
<feature type="transmembrane region" description="Helical" evidence="5">
    <location>
        <begin position="93"/>
        <end position="113"/>
    </location>
</feature>